<dbReference type="EMBL" id="CTEN01000003">
    <property type="protein sequence ID" value="CQR25250.1"/>
    <property type="molecule type" value="Genomic_DNA"/>
</dbReference>
<feature type="domain" description="PhnB-like" evidence="1">
    <location>
        <begin position="136"/>
        <end position="253"/>
    </location>
</feature>
<dbReference type="OrthoDB" id="9806473at2"/>
<dbReference type="RefSeq" id="WP_093650814.1">
    <property type="nucleotide sequence ID" value="NZ_CTEN01000003.1"/>
</dbReference>
<evidence type="ECO:0000259" key="1">
    <source>
        <dbReference type="Pfam" id="PF06983"/>
    </source>
</evidence>
<keyword evidence="2" id="KW-0223">Dioxygenase</keyword>
<protein>
    <submittedName>
        <fullName evidence="2">Glyoxalase/bleomycin resistance protein/dioxygenase superfamily protein</fullName>
    </submittedName>
</protein>
<name>A0A0E4CT14_9STRE</name>
<keyword evidence="3" id="KW-1185">Reference proteome</keyword>
<dbReference type="Gene3D" id="3.30.720.100">
    <property type="match status" value="1"/>
</dbReference>
<dbReference type="Proteomes" id="UP000198604">
    <property type="component" value="Unassembled WGS sequence"/>
</dbReference>
<gene>
    <name evidence="2" type="ORF">BN1356_01591</name>
</gene>
<dbReference type="STRING" id="1608583.BN1356_01591"/>
<dbReference type="InterPro" id="IPR028973">
    <property type="entry name" value="PhnB-like"/>
</dbReference>
<dbReference type="SUPFAM" id="SSF54593">
    <property type="entry name" value="Glyoxalase/Bleomycin resistance protein/Dihydroxybiphenyl dioxygenase"/>
    <property type="match status" value="2"/>
</dbReference>
<sequence length="295" mass="34130">MQTIIPHLWFDREALEAAQLYTSPFPDSHMDWTHDLTDTPSGDAVLVQFQLANLTLAAISAGPYFKLNESTSLMVHFQNKDELDRIFETLSEAGRVLMPLGEYPFNSYYVWLEDQFGLSWQFFYSPENSRAVQLEICLLFSQEQVGQVRSFLEKAQALFPNSQIGTVNHYQENEKQEAKAQINYGELLLNQQRLVVMENGFGGENSFNEAFSLMVYTDSQEETQRLYQQLSHVPESEQCGWVKDEFGISWQIVPRPLMDAYQILSKEEMKPVHDAILTMKRLNYDEIKELVKKKG</sequence>
<organism evidence="2 3">
    <name type="scientific">Streptococcus varani</name>
    <dbReference type="NCBI Taxonomy" id="1608583"/>
    <lineage>
        <taxon>Bacteria</taxon>
        <taxon>Bacillati</taxon>
        <taxon>Bacillota</taxon>
        <taxon>Bacilli</taxon>
        <taxon>Lactobacillales</taxon>
        <taxon>Streptococcaceae</taxon>
        <taxon>Streptococcus</taxon>
    </lineage>
</organism>
<keyword evidence="2" id="KW-0560">Oxidoreductase</keyword>
<dbReference type="AlphaFoldDB" id="A0A0E4CT14"/>
<dbReference type="GO" id="GO:0051213">
    <property type="term" value="F:dioxygenase activity"/>
    <property type="evidence" value="ECO:0007669"/>
    <property type="project" value="UniProtKB-KW"/>
</dbReference>
<proteinExistence type="predicted"/>
<dbReference type="Gene3D" id="3.30.720.110">
    <property type="match status" value="1"/>
</dbReference>
<dbReference type="Pfam" id="PF06983">
    <property type="entry name" value="3-dmu-9_3-mt"/>
    <property type="match status" value="2"/>
</dbReference>
<reference evidence="3" key="1">
    <citation type="submission" date="2015-03" db="EMBL/GenBank/DDBJ databases">
        <authorList>
            <person name="Urmite Genomes"/>
        </authorList>
    </citation>
    <scope>NUCLEOTIDE SEQUENCE [LARGE SCALE GENOMIC DNA]</scope>
    <source>
        <strain evidence="3">FF10</strain>
    </source>
</reference>
<feature type="domain" description="PhnB-like" evidence="1">
    <location>
        <begin position="3"/>
        <end position="122"/>
    </location>
</feature>
<dbReference type="InterPro" id="IPR029068">
    <property type="entry name" value="Glyas_Bleomycin-R_OHBP_Dase"/>
</dbReference>
<dbReference type="Gene3D" id="3.10.180.10">
    <property type="entry name" value="2,3-Dihydroxybiphenyl 1,2-Dioxygenase, domain 1"/>
    <property type="match status" value="1"/>
</dbReference>
<dbReference type="CDD" id="cd06588">
    <property type="entry name" value="PhnB_like"/>
    <property type="match status" value="1"/>
</dbReference>
<dbReference type="PANTHER" id="PTHR33990">
    <property type="entry name" value="PROTEIN YJDN-RELATED"/>
    <property type="match status" value="1"/>
</dbReference>
<evidence type="ECO:0000313" key="3">
    <source>
        <dbReference type="Proteomes" id="UP000198604"/>
    </source>
</evidence>
<accession>A0A0E4CT14</accession>
<evidence type="ECO:0000313" key="2">
    <source>
        <dbReference type="EMBL" id="CQR25250.1"/>
    </source>
</evidence>